<dbReference type="HOGENOM" id="CLU_160178_0_0_1"/>
<keyword evidence="3" id="KW-1185">Reference proteome</keyword>
<accession>R0IU86</accession>
<feature type="compositionally biased region" description="Low complexity" evidence="1">
    <location>
        <begin position="94"/>
        <end position="112"/>
    </location>
</feature>
<dbReference type="GeneID" id="19403153"/>
<dbReference type="Proteomes" id="UP000016935">
    <property type="component" value="Unassembled WGS sequence"/>
</dbReference>
<dbReference type="AlphaFoldDB" id="R0IU86"/>
<sequence length="129" mass="14044">MAQTVAKRDAQQLQQNQATASQQQVHEKHASANASMPYENDIQLYQRTTMQAGLNLNLFGALSGAFSSKQKKSTRVDDDGSIVSEQERQDKAEASALARAQANARAAAGAEQSEMKRTQQRVDHLGIEG</sequence>
<feature type="compositionally biased region" description="Basic and acidic residues" evidence="1">
    <location>
        <begin position="113"/>
        <end position="129"/>
    </location>
</feature>
<gene>
    <name evidence="2" type="ORF">SETTUDRAFT_27626</name>
</gene>
<reference evidence="2 3" key="2">
    <citation type="journal article" date="2013" name="PLoS Genet.">
        <title>Comparative genome structure, secondary metabolite, and effector coding capacity across Cochliobolus pathogens.</title>
        <authorList>
            <person name="Condon B.J."/>
            <person name="Leng Y."/>
            <person name="Wu D."/>
            <person name="Bushley K.E."/>
            <person name="Ohm R.A."/>
            <person name="Otillar R."/>
            <person name="Martin J."/>
            <person name="Schackwitz W."/>
            <person name="Grimwood J."/>
            <person name="MohdZainudin N."/>
            <person name="Xue C."/>
            <person name="Wang R."/>
            <person name="Manning V.A."/>
            <person name="Dhillon B."/>
            <person name="Tu Z.J."/>
            <person name="Steffenson B.J."/>
            <person name="Salamov A."/>
            <person name="Sun H."/>
            <person name="Lowry S."/>
            <person name="LaButti K."/>
            <person name="Han J."/>
            <person name="Copeland A."/>
            <person name="Lindquist E."/>
            <person name="Barry K."/>
            <person name="Schmutz J."/>
            <person name="Baker S.E."/>
            <person name="Ciuffetti L.M."/>
            <person name="Grigoriev I.V."/>
            <person name="Zhong S."/>
            <person name="Turgeon B.G."/>
        </authorList>
    </citation>
    <scope>NUCLEOTIDE SEQUENCE [LARGE SCALE GENOMIC DNA]</scope>
    <source>
        <strain evidence="3">28A</strain>
    </source>
</reference>
<dbReference type="RefSeq" id="XP_008024057.1">
    <property type="nucleotide sequence ID" value="XM_008025866.1"/>
</dbReference>
<organism evidence="2 3">
    <name type="scientific">Exserohilum turcicum (strain 28A)</name>
    <name type="common">Northern leaf blight fungus</name>
    <name type="synonym">Setosphaeria turcica</name>
    <dbReference type="NCBI Taxonomy" id="671987"/>
    <lineage>
        <taxon>Eukaryota</taxon>
        <taxon>Fungi</taxon>
        <taxon>Dikarya</taxon>
        <taxon>Ascomycota</taxon>
        <taxon>Pezizomycotina</taxon>
        <taxon>Dothideomycetes</taxon>
        <taxon>Pleosporomycetidae</taxon>
        <taxon>Pleosporales</taxon>
        <taxon>Pleosporineae</taxon>
        <taxon>Pleosporaceae</taxon>
        <taxon>Exserohilum</taxon>
    </lineage>
</organism>
<feature type="compositionally biased region" description="Basic and acidic residues" evidence="1">
    <location>
        <begin position="1"/>
        <end position="10"/>
    </location>
</feature>
<evidence type="ECO:0000313" key="3">
    <source>
        <dbReference type="Proteomes" id="UP000016935"/>
    </source>
</evidence>
<feature type="compositionally biased region" description="Low complexity" evidence="1">
    <location>
        <begin position="11"/>
        <end position="24"/>
    </location>
</feature>
<dbReference type="EMBL" id="KB908548">
    <property type="protein sequence ID" value="EOA88171.1"/>
    <property type="molecule type" value="Genomic_DNA"/>
</dbReference>
<dbReference type="OrthoDB" id="3797485at2759"/>
<proteinExistence type="predicted"/>
<evidence type="ECO:0000256" key="1">
    <source>
        <dbReference type="SAM" id="MobiDB-lite"/>
    </source>
</evidence>
<protein>
    <submittedName>
        <fullName evidence="2">Uncharacterized protein</fullName>
    </submittedName>
</protein>
<feature type="region of interest" description="Disordered" evidence="1">
    <location>
        <begin position="1"/>
        <end position="37"/>
    </location>
</feature>
<evidence type="ECO:0000313" key="2">
    <source>
        <dbReference type="EMBL" id="EOA88171.1"/>
    </source>
</evidence>
<name>R0IU86_EXST2</name>
<reference evidence="2 3" key="1">
    <citation type="journal article" date="2012" name="PLoS Pathog.">
        <title>Diverse lifestyles and strategies of plant pathogenesis encoded in the genomes of eighteen Dothideomycetes fungi.</title>
        <authorList>
            <person name="Ohm R.A."/>
            <person name="Feau N."/>
            <person name="Henrissat B."/>
            <person name="Schoch C.L."/>
            <person name="Horwitz B.A."/>
            <person name="Barry K.W."/>
            <person name="Condon B.J."/>
            <person name="Copeland A.C."/>
            <person name="Dhillon B."/>
            <person name="Glaser F."/>
            <person name="Hesse C.N."/>
            <person name="Kosti I."/>
            <person name="LaButti K."/>
            <person name="Lindquist E.A."/>
            <person name="Lucas S."/>
            <person name="Salamov A.A."/>
            <person name="Bradshaw R.E."/>
            <person name="Ciuffetti L."/>
            <person name="Hamelin R.C."/>
            <person name="Kema G.H.J."/>
            <person name="Lawrence C."/>
            <person name="Scott J.A."/>
            <person name="Spatafora J.W."/>
            <person name="Turgeon B.G."/>
            <person name="de Wit P.J.G.M."/>
            <person name="Zhong S."/>
            <person name="Goodwin S.B."/>
            <person name="Grigoriev I.V."/>
        </authorList>
    </citation>
    <scope>NUCLEOTIDE SEQUENCE [LARGE SCALE GENOMIC DNA]</scope>
    <source>
        <strain evidence="3">28A</strain>
    </source>
</reference>
<feature type="region of interest" description="Disordered" evidence="1">
    <location>
        <begin position="67"/>
        <end position="129"/>
    </location>
</feature>